<comment type="caution">
    <text evidence="2">The sequence shown here is derived from an EMBL/GenBank/DDBJ whole genome shotgun (WGS) entry which is preliminary data.</text>
</comment>
<gene>
    <name evidence="2" type="ORF">PGX00_11065</name>
</gene>
<dbReference type="Proteomes" id="UP001210678">
    <property type="component" value="Unassembled WGS sequence"/>
</dbReference>
<reference evidence="2 3" key="1">
    <citation type="submission" date="2023-01" db="EMBL/GenBank/DDBJ databases">
        <title>Vibrio sp. KJ40-1 sp.nov, isolated from marine algae.</title>
        <authorList>
            <person name="Butt M."/>
            <person name="Kim J.M.J."/>
            <person name="Jeon C.O.C."/>
        </authorList>
    </citation>
    <scope>NUCLEOTIDE SEQUENCE [LARGE SCALE GENOMIC DNA]</scope>
    <source>
        <strain evidence="2 3">KJ40-1</strain>
    </source>
</reference>
<dbReference type="EMBL" id="JAQLOI010000001">
    <property type="protein sequence ID" value="MDB1124162.1"/>
    <property type="molecule type" value="Genomic_DNA"/>
</dbReference>
<sequence>MESVLAIAVEDSEIKQLGFLIENLDTIDDLALRKVRTSYPHLKFTLCSEDDIGEREPYYRFATFDLHLVCVSKGSCSHLTHNISSCNGVVIALHEE</sequence>
<evidence type="ECO:0000259" key="1">
    <source>
        <dbReference type="Pfam" id="PF19624"/>
    </source>
</evidence>
<keyword evidence="3" id="KW-1185">Reference proteome</keyword>
<evidence type="ECO:0000313" key="2">
    <source>
        <dbReference type="EMBL" id="MDB1124162.1"/>
    </source>
</evidence>
<protein>
    <submittedName>
        <fullName evidence="2">DUF6129 family protein</fullName>
    </submittedName>
</protein>
<dbReference type="InterPro" id="IPR046132">
    <property type="entry name" value="DUF6129"/>
</dbReference>
<dbReference type="RefSeq" id="WP_272136199.1">
    <property type="nucleotide sequence ID" value="NZ_JAQLOI010000001.1"/>
</dbReference>
<evidence type="ECO:0000313" key="3">
    <source>
        <dbReference type="Proteomes" id="UP001210678"/>
    </source>
</evidence>
<organism evidence="2 3">
    <name type="scientific">Vibrio algarum</name>
    <dbReference type="NCBI Taxonomy" id="3020714"/>
    <lineage>
        <taxon>Bacteria</taxon>
        <taxon>Pseudomonadati</taxon>
        <taxon>Pseudomonadota</taxon>
        <taxon>Gammaproteobacteria</taxon>
        <taxon>Vibrionales</taxon>
        <taxon>Vibrionaceae</taxon>
        <taxon>Vibrio</taxon>
    </lineage>
</organism>
<name>A0ABT4YRI2_9VIBR</name>
<dbReference type="Pfam" id="PF19624">
    <property type="entry name" value="DUF6129"/>
    <property type="match status" value="1"/>
</dbReference>
<accession>A0ABT4YRI2</accession>
<feature type="domain" description="DUF6129" evidence="1">
    <location>
        <begin position="35"/>
        <end position="81"/>
    </location>
</feature>
<proteinExistence type="predicted"/>